<dbReference type="GO" id="GO:0046872">
    <property type="term" value="F:metal ion binding"/>
    <property type="evidence" value="ECO:0007669"/>
    <property type="project" value="UniProtKB-KW"/>
</dbReference>
<dbReference type="GeneID" id="28825192"/>
<feature type="non-terminal residue" evidence="10">
    <location>
        <position position="242"/>
    </location>
</feature>
<sequence>MHLGIINFIKGLLGLASSKPNPAFKDDDDNKYIRGPIGNRGPCPGLNSLANSGYIPRDGKNITQAHLANALETALHMTPTLSAVLVNSVKPLLRKDGTFDLVDVRIHNVLEHDGSFTRHDIVQGDNFSLQPTYFEALLKDANNGPLTLKSLAKTFRRRHKESREVGSPRLPLHLWFVSVAEAVAFFHGSQLGKELPLDHVRTFYLEERFPDAVLENKKSRTVPGLGLDALELLFYAYIMPWS</sequence>
<evidence type="ECO:0000256" key="2">
    <source>
        <dbReference type="ARBA" id="ARBA00022559"/>
    </source>
</evidence>
<protein>
    <submittedName>
        <fullName evidence="10">Cloroperoxidase</fullName>
    </submittedName>
</protein>
<dbReference type="Gene3D" id="1.10.489.10">
    <property type="entry name" value="Chloroperoxidase-like"/>
    <property type="match status" value="1"/>
</dbReference>
<dbReference type="EMBL" id="KQ947421">
    <property type="protein sequence ID" value="KUJ14009.1"/>
    <property type="molecule type" value="Genomic_DNA"/>
</dbReference>
<accession>A0A194X1Z1</accession>
<evidence type="ECO:0000256" key="4">
    <source>
        <dbReference type="ARBA" id="ARBA00022723"/>
    </source>
</evidence>
<keyword evidence="4" id="KW-0479">Metal-binding</keyword>
<evidence type="ECO:0000313" key="10">
    <source>
        <dbReference type="EMBL" id="KUJ14009.1"/>
    </source>
</evidence>
<keyword evidence="11" id="KW-1185">Reference proteome</keyword>
<dbReference type="PANTHER" id="PTHR33577">
    <property type="entry name" value="STERIGMATOCYSTIN BIOSYNTHESIS PEROXIDASE STCC-RELATED"/>
    <property type="match status" value="1"/>
</dbReference>
<evidence type="ECO:0000313" key="11">
    <source>
        <dbReference type="Proteomes" id="UP000070700"/>
    </source>
</evidence>
<evidence type="ECO:0000259" key="9">
    <source>
        <dbReference type="PROSITE" id="PS51405"/>
    </source>
</evidence>
<evidence type="ECO:0000256" key="6">
    <source>
        <dbReference type="ARBA" id="ARBA00023004"/>
    </source>
</evidence>
<dbReference type="InterPro" id="IPR000028">
    <property type="entry name" value="Chloroperoxidase"/>
</dbReference>
<keyword evidence="5" id="KW-0560">Oxidoreductase</keyword>
<keyword evidence="6" id="KW-0408">Iron</keyword>
<dbReference type="AlphaFoldDB" id="A0A194X1Z1"/>
<keyword evidence="2 10" id="KW-0575">Peroxidase</keyword>
<comment type="cofactor">
    <cofactor evidence="1">
        <name>heme b</name>
        <dbReference type="ChEBI" id="CHEBI:60344"/>
    </cofactor>
</comment>
<keyword evidence="3" id="KW-0349">Heme</keyword>
<name>A0A194X1Z1_MOLSC</name>
<evidence type="ECO:0000256" key="5">
    <source>
        <dbReference type="ARBA" id="ARBA00023002"/>
    </source>
</evidence>
<dbReference type="Pfam" id="PF01328">
    <property type="entry name" value="Peroxidase_2"/>
    <property type="match status" value="1"/>
</dbReference>
<dbReference type="SUPFAM" id="SSF47571">
    <property type="entry name" value="Cloroperoxidase"/>
    <property type="match status" value="1"/>
</dbReference>
<keyword evidence="8" id="KW-0732">Signal</keyword>
<dbReference type="PROSITE" id="PS51405">
    <property type="entry name" value="HEME_HALOPEROXIDASE"/>
    <property type="match status" value="1"/>
</dbReference>
<comment type="similarity">
    <text evidence="7">Belongs to the chloroperoxidase family.</text>
</comment>
<evidence type="ECO:0000256" key="8">
    <source>
        <dbReference type="SAM" id="SignalP"/>
    </source>
</evidence>
<organism evidence="10 11">
    <name type="scientific">Mollisia scopiformis</name>
    <name type="common">Conifer needle endophyte fungus</name>
    <name type="synonym">Phialocephala scopiformis</name>
    <dbReference type="NCBI Taxonomy" id="149040"/>
    <lineage>
        <taxon>Eukaryota</taxon>
        <taxon>Fungi</taxon>
        <taxon>Dikarya</taxon>
        <taxon>Ascomycota</taxon>
        <taxon>Pezizomycotina</taxon>
        <taxon>Leotiomycetes</taxon>
        <taxon>Helotiales</taxon>
        <taxon>Mollisiaceae</taxon>
        <taxon>Mollisia</taxon>
    </lineage>
</organism>
<feature type="chain" id="PRO_5008267722" evidence="8">
    <location>
        <begin position="19"/>
        <end position="242"/>
    </location>
</feature>
<dbReference type="PANTHER" id="PTHR33577:SF9">
    <property type="entry name" value="PEROXIDASE STCC"/>
    <property type="match status" value="1"/>
</dbReference>
<dbReference type="InterPro" id="IPR036851">
    <property type="entry name" value="Chloroperoxidase-like_sf"/>
</dbReference>
<reference evidence="10 11" key="1">
    <citation type="submission" date="2015-10" db="EMBL/GenBank/DDBJ databases">
        <title>Full genome of DAOMC 229536 Phialocephala scopiformis, a fungal endophyte of spruce producing the potent anti-insectan compound rugulosin.</title>
        <authorList>
            <consortium name="DOE Joint Genome Institute"/>
            <person name="Walker A.K."/>
            <person name="Frasz S.L."/>
            <person name="Seifert K.A."/>
            <person name="Miller J.D."/>
            <person name="Mondo S.J."/>
            <person name="Labutti K."/>
            <person name="Lipzen A."/>
            <person name="Dockter R."/>
            <person name="Kennedy M."/>
            <person name="Grigoriev I.V."/>
            <person name="Spatafora J.W."/>
        </authorList>
    </citation>
    <scope>NUCLEOTIDE SEQUENCE [LARGE SCALE GENOMIC DNA]</scope>
    <source>
        <strain evidence="10 11">CBS 120377</strain>
    </source>
</reference>
<gene>
    <name evidence="10" type="ORF">LY89DRAFT_687298</name>
</gene>
<dbReference type="RefSeq" id="XP_018068364.1">
    <property type="nucleotide sequence ID" value="XM_018215466.1"/>
</dbReference>
<proteinExistence type="inferred from homology"/>
<dbReference type="OrthoDB" id="407298at2759"/>
<dbReference type="Proteomes" id="UP000070700">
    <property type="component" value="Unassembled WGS sequence"/>
</dbReference>
<evidence type="ECO:0000256" key="1">
    <source>
        <dbReference type="ARBA" id="ARBA00001970"/>
    </source>
</evidence>
<feature type="signal peptide" evidence="8">
    <location>
        <begin position="1"/>
        <end position="18"/>
    </location>
</feature>
<evidence type="ECO:0000256" key="7">
    <source>
        <dbReference type="ARBA" id="ARBA00025795"/>
    </source>
</evidence>
<feature type="domain" description="Heme haloperoxidase family profile" evidence="9">
    <location>
        <begin position="20"/>
        <end position="234"/>
    </location>
</feature>
<dbReference type="GO" id="GO:0004601">
    <property type="term" value="F:peroxidase activity"/>
    <property type="evidence" value="ECO:0007669"/>
    <property type="project" value="UniProtKB-KW"/>
</dbReference>
<dbReference type="InParanoid" id="A0A194X1Z1"/>
<evidence type="ECO:0000256" key="3">
    <source>
        <dbReference type="ARBA" id="ARBA00022617"/>
    </source>
</evidence>
<dbReference type="KEGG" id="psco:LY89DRAFT_687298"/>